<evidence type="ECO:0000313" key="10">
    <source>
        <dbReference type="Proteomes" id="UP000747542"/>
    </source>
</evidence>
<feature type="domain" description="HIG1" evidence="8">
    <location>
        <begin position="3"/>
        <end position="94"/>
    </location>
</feature>
<dbReference type="GO" id="GO:0097250">
    <property type="term" value="P:mitochondrial respirasome assembly"/>
    <property type="evidence" value="ECO:0007669"/>
    <property type="project" value="TreeGrafter"/>
</dbReference>
<evidence type="ECO:0000259" key="8">
    <source>
        <dbReference type="PROSITE" id="PS51503"/>
    </source>
</evidence>
<dbReference type="PANTHER" id="PTHR12297">
    <property type="entry name" value="HYPOXIA-INDUCBILE GENE 1 HIG1 -RELATED"/>
    <property type="match status" value="1"/>
</dbReference>
<accession>A0A8J5JR99</accession>
<evidence type="ECO:0000313" key="9">
    <source>
        <dbReference type="EMBL" id="KAG7159478.1"/>
    </source>
</evidence>
<evidence type="ECO:0000256" key="3">
    <source>
        <dbReference type="ARBA" id="ARBA00022989"/>
    </source>
</evidence>
<dbReference type="GO" id="GO:0031966">
    <property type="term" value="C:mitochondrial membrane"/>
    <property type="evidence" value="ECO:0007669"/>
    <property type="project" value="UniProtKB-SubCell"/>
</dbReference>
<evidence type="ECO:0000256" key="6">
    <source>
        <dbReference type="SAM" id="MobiDB-lite"/>
    </source>
</evidence>
<evidence type="ECO:0000256" key="1">
    <source>
        <dbReference type="ARBA" id="ARBA00004325"/>
    </source>
</evidence>
<keyword evidence="4" id="KW-0496">Mitochondrion</keyword>
<dbReference type="InterPro" id="IPR007667">
    <property type="entry name" value="Hypoxia_induced_domain"/>
</dbReference>
<dbReference type="InterPro" id="IPR050355">
    <property type="entry name" value="RCF1"/>
</dbReference>
<protein>
    <submittedName>
        <fullName evidence="9">HIG1 domain family member 1A-like</fullName>
    </submittedName>
</protein>
<name>A0A8J5JR99_HOMAM</name>
<reference evidence="9" key="1">
    <citation type="journal article" date="2021" name="Sci. Adv.">
        <title>The American lobster genome reveals insights on longevity, neural, and immune adaptations.</title>
        <authorList>
            <person name="Polinski J.M."/>
            <person name="Zimin A.V."/>
            <person name="Clark K.F."/>
            <person name="Kohn A.B."/>
            <person name="Sadowski N."/>
            <person name="Timp W."/>
            <person name="Ptitsyn A."/>
            <person name="Khanna P."/>
            <person name="Romanova D.Y."/>
            <person name="Williams P."/>
            <person name="Greenwood S.J."/>
            <person name="Moroz L.L."/>
            <person name="Walt D.R."/>
            <person name="Bodnar A.G."/>
        </authorList>
    </citation>
    <scope>NUCLEOTIDE SEQUENCE</scope>
    <source>
        <strain evidence="9">GMGI-L3</strain>
    </source>
</reference>
<dbReference type="PANTHER" id="PTHR12297:SF3">
    <property type="entry name" value="HIG1 DOMAIN FAMILY MEMBER 1A"/>
    <property type="match status" value="1"/>
</dbReference>
<proteinExistence type="predicted"/>
<keyword evidence="3 7" id="KW-1133">Transmembrane helix</keyword>
<dbReference type="Pfam" id="PF04588">
    <property type="entry name" value="HIG_1_N"/>
    <property type="match status" value="1"/>
</dbReference>
<evidence type="ECO:0000256" key="5">
    <source>
        <dbReference type="ARBA" id="ARBA00023136"/>
    </source>
</evidence>
<dbReference type="Proteomes" id="UP000747542">
    <property type="component" value="Unassembled WGS sequence"/>
</dbReference>
<gene>
    <name evidence="9" type="primary">HIGD1A-L</name>
    <name evidence="9" type="ORF">Hamer_G004107</name>
</gene>
<dbReference type="EMBL" id="JAHLQT010033114">
    <property type="protein sequence ID" value="KAG7159478.1"/>
    <property type="molecule type" value="Genomic_DNA"/>
</dbReference>
<evidence type="ECO:0000256" key="4">
    <source>
        <dbReference type="ARBA" id="ARBA00023128"/>
    </source>
</evidence>
<dbReference type="AlphaFoldDB" id="A0A8J5JR99"/>
<keyword evidence="10" id="KW-1185">Reference proteome</keyword>
<comment type="subcellular location">
    <subcellularLocation>
        <location evidence="1">Mitochondrion membrane</location>
    </subcellularLocation>
</comment>
<organism evidence="9 10">
    <name type="scientific">Homarus americanus</name>
    <name type="common">American lobster</name>
    <dbReference type="NCBI Taxonomy" id="6706"/>
    <lineage>
        <taxon>Eukaryota</taxon>
        <taxon>Metazoa</taxon>
        <taxon>Ecdysozoa</taxon>
        <taxon>Arthropoda</taxon>
        <taxon>Crustacea</taxon>
        <taxon>Multicrustacea</taxon>
        <taxon>Malacostraca</taxon>
        <taxon>Eumalacostraca</taxon>
        <taxon>Eucarida</taxon>
        <taxon>Decapoda</taxon>
        <taxon>Pleocyemata</taxon>
        <taxon>Astacidea</taxon>
        <taxon>Nephropoidea</taxon>
        <taxon>Nephropidae</taxon>
        <taxon>Homarus</taxon>
    </lineage>
</organism>
<keyword evidence="2 7" id="KW-0812">Transmembrane</keyword>
<feature type="region of interest" description="Disordered" evidence="6">
    <location>
        <begin position="1"/>
        <end position="21"/>
    </location>
</feature>
<sequence length="103" mass="11452">MAGESRGSDSMSHYGETHSERLTRKARDAPFMIVGLAGLAGLVGYGIYGFRNRQLKTSLYLIHLRVAAQGFVVVCLTAGVGYNLFSQHIYPRLYPKSIEEKKE</sequence>
<evidence type="ECO:0000256" key="2">
    <source>
        <dbReference type="ARBA" id="ARBA00022692"/>
    </source>
</evidence>
<keyword evidence="5 7" id="KW-0472">Membrane</keyword>
<feature type="transmembrane region" description="Helical" evidence="7">
    <location>
        <begin position="29"/>
        <end position="48"/>
    </location>
</feature>
<evidence type="ECO:0000256" key="7">
    <source>
        <dbReference type="SAM" id="Phobius"/>
    </source>
</evidence>
<feature type="transmembrane region" description="Helical" evidence="7">
    <location>
        <begin position="60"/>
        <end position="85"/>
    </location>
</feature>
<comment type="caution">
    <text evidence="9">The sequence shown here is derived from an EMBL/GenBank/DDBJ whole genome shotgun (WGS) entry which is preliminary data.</text>
</comment>
<dbReference type="PROSITE" id="PS51503">
    <property type="entry name" value="HIG1"/>
    <property type="match status" value="1"/>
</dbReference>
<dbReference type="Gene3D" id="6.10.140.1320">
    <property type="match status" value="1"/>
</dbReference>